<evidence type="ECO:0000313" key="2">
    <source>
        <dbReference type="Proteomes" id="UP000759273"/>
    </source>
</evidence>
<feature type="non-terminal residue" evidence="1">
    <location>
        <position position="1"/>
    </location>
</feature>
<sequence>SLNICLNCARKKKPVAKRQRMGVLAMIDKESETIESLVSLLLTFTPDQMVAFVAGAREIIAKYTPKN</sequence>
<organism evidence="1 2">
    <name type="scientific">Subdoligranulum variabile</name>
    <dbReference type="NCBI Taxonomy" id="214851"/>
    <lineage>
        <taxon>Bacteria</taxon>
        <taxon>Bacillati</taxon>
        <taxon>Bacillota</taxon>
        <taxon>Clostridia</taxon>
        <taxon>Eubacteriales</taxon>
        <taxon>Oscillospiraceae</taxon>
        <taxon>Subdoligranulum</taxon>
    </lineage>
</organism>
<dbReference type="Proteomes" id="UP000759273">
    <property type="component" value="Unassembled WGS sequence"/>
</dbReference>
<proteinExistence type="predicted"/>
<protein>
    <submittedName>
        <fullName evidence="1">Uncharacterized protein</fullName>
    </submittedName>
</protein>
<evidence type="ECO:0000313" key="1">
    <source>
        <dbReference type="EMBL" id="MBS5331804.1"/>
    </source>
</evidence>
<comment type="caution">
    <text evidence="1">The sequence shown here is derived from an EMBL/GenBank/DDBJ whole genome shotgun (WGS) entry which is preliminary data.</text>
</comment>
<dbReference type="AlphaFoldDB" id="A0A943HHC4"/>
<reference evidence="1" key="1">
    <citation type="submission" date="2021-02" db="EMBL/GenBank/DDBJ databases">
        <title>Infant gut strain persistence is associated with maternal origin, phylogeny, and functional potential including surface adhesion and iron acquisition.</title>
        <authorList>
            <person name="Lou Y.C."/>
        </authorList>
    </citation>
    <scope>NUCLEOTIDE SEQUENCE</scope>
    <source>
        <strain evidence="1">L3_101_000M1_dasL3_101_000M1_concoct_87</strain>
    </source>
</reference>
<gene>
    <name evidence="1" type="ORF">KHY36_04650</name>
</gene>
<dbReference type="EMBL" id="JAGZGG010000006">
    <property type="protein sequence ID" value="MBS5331804.1"/>
    <property type="molecule type" value="Genomic_DNA"/>
</dbReference>
<accession>A0A943HHC4</accession>
<name>A0A943HHC4_9FIRM</name>